<dbReference type="EMBL" id="JARKIE010000328">
    <property type="protein sequence ID" value="KAJ7653854.1"/>
    <property type="molecule type" value="Genomic_DNA"/>
</dbReference>
<dbReference type="AlphaFoldDB" id="A0AAD7CQ89"/>
<sequence>MLLEPSQFDDMYSVPESFLEIGVRNPQMHGFGRKMYTDYEIVYGLPLRLPYPSALQGLLTRVCGAATITPRRSTCASPHYDCISPVRHPAARLPAPDARTSHARHEPNAPTAPLTKHARRPNPAAAPAPAPVRLPAQAHELTVPRTGRVSRASASWSPCPDPHVNATTRASGDATPRGGHLLDGPNLNPMGRADGTRGKGEAGRPESVRGAWWDKIGDVSFVGEQRVCSSARTRGFEAMMHRPEIARSRRPCFSPVCSSRRGVHVAVAWSIDATGTRVPLAWLVQATAPRSRPCDADVSHSHPLPSLFSFALLSPESGVSMLRPVDGSIGRAHDVGEVISKRSRRTPDNYAAAAPCRIPSATHVRSIVVSRSCNSRLRPPASRRPPGVRGVAARASVAKRKMPPHPSAAPPHANVLVRRREDLHHMGWDGLGGVEASFVGGAGAVSMSLGGRESEVRRGAANCSSSSLELLEAILHPPDSDNLRSIRGRVQTSKKFNGGLVGTFAQESSIWLGVELICRLNVKLRTLAHSTPLLPTLTILGAGYRSHGKAARKSALAAPQHRARLLRYLAVRAGHPRSILIHILLKACRPVKNQGTLSGLRAKPWSKALSAAECGPFKVRRLQDAGLKT</sequence>
<proteinExistence type="predicted"/>
<protein>
    <submittedName>
        <fullName evidence="2">Uncharacterized protein</fullName>
    </submittedName>
</protein>
<feature type="compositionally biased region" description="Basic and acidic residues" evidence="1">
    <location>
        <begin position="194"/>
        <end position="206"/>
    </location>
</feature>
<dbReference type="Proteomes" id="UP001221757">
    <property type="component" value="Unassembled WGS sequence"/>
</dbReference>
<name>A0AAD7CQ89_MYCRO</name>
<evidence type="ECO:0000313" key="3">
    <source>
        <dbReference type="Proteomes" id="UP001221757"/>
    </source>
</evidence>
<organism evidence="2 3">
    <name type="scientific">Mycena rosella</name>
    <name type="common">Pink bonnet</name>
    <name type="synonym">Agaricus rosellus</name>
    <dbReference type="NCBI Taxonomy" id="1033263"/>
    <lineage>
        <taxon>Eukaryota</taxon>
        <taxon>Fungi</taxon>
        <taxon>Dikarya</taxon>
        <taxon>Basidiomycota</taxon>
        <taxon>Agaricomycotina</taxon>
        <taxon>Agaricomycetes</taxon>
        <taxon>Agaricomycetidae</taxon>
        <taxon>Agaricales</taxon>
        <taxon>Marasmiineae</taxon>
        <taxon>Mycenaceae</taxon>
        <taxon>Mycena</taxon>
    </lineage>
</organism>
<accession>A0AAD7CQ89</accession>
<comment type="caution">
    <text evidence="2">The sequence shown here is derived from an EMBL/GenBank/DDBJ whole genome shotgun (WGS) entry which is preliminary data.</text>
</comment>
<keyword evidence="3" id="KW-1185">Reference proteome</keyword>
<evidence type="ECO:0000256" key="1">
    <source>
        <dbReference type="SAM" id="MobiDB-lite"/>
    </source>
</evidence>
<feature type="region of interest" description="Disordered" evidence="1">
    <location>
        <begin position="91"/>
        <end position="206"/>
    </location>
</feature>
<evidence type="ECO:0000313" key="2">
    <source>
        <dbReference type="EMBL" id="KAJ7653854.1"/>
    </source>
</evidence>
<gene>
    <name evidence="2" type="ORF">B0H17DRAFT_1146916</name>
</gene>
<reference evidence="2" key="1">
    <citation type="submission" date="2023-03" db="EMBL/GenBank/DDBJ databases">
        <title>Massive genome expansion in bonnet fungi (Mycena s.s.) driven by repeated elements and novel gene families across ecological guilds.</title>
        <authorList>
            <consortium name="Lawrence Berkeley National Laboratory"/>
            <person name="Harder C.B."/>
            <person name="Miyauchi S."/>
            <person name="Viragh M."/>
            <person name="Kuo A."/>
            <person name="Thoen E."/>
            <person name="Andreopoulos B."/>
            <person name="Lu D."/>
            <person name="Skrede I."/>
            <person name="Drula E."/>
            <person name="Henrissat B."/>
            <person name="Morin E."/>
            <person name="Kohler A."/>
            <person name="Barry K."/>
            <person name="LaButti K."/>
            <person name="Morin E."/>
            <person name="Salamov A."/>
            <person name="Lipzen A."/>
            <person name="Mereny Z."/>
            <person name="Hegedus B."/>
            <person name="Baldrian P."/>
            <person name="Stursova M."/>
            <person name="Weitz H."/>
            <person name="Taylor A."/>
            <person name="Grigoriev I.V."/>
            <person name="Nagy L.G."/>
            <person name="Martin F."/>
            <person name="Kauserud H."/>
        </authorList>
    </citation>
    <scope>NUCLEOTIDE SEQUENCE</scope>
    <source>
        <strain evidence="2">CBHHK067</strain>
    </source>
</reference>